<keyword evidence="3" id="KW-0378">Hydrolase</keyword>
<dbReference type="GO" id="GO:0004527">
    <property type="term" value="F:exonuclease activity"/>
    <property type="evidence" value="ECO:0007669"/>
    <property type="project" value="UniProtKB-KW"/>
</dbReference>
<accession>A0ABR6XFR6</accession>
<dbReference type="SMART" id="SM00474">
    <property type="entry name" value="35EXOc"/>
    <property type="match status" value="1"/>
</dbReference>
<dbReference type="InterPro" id="IPR052408">
    <property type="entry name" value="Exonuclease_MUT-7-like"/>
</dbReference>
<dbReference type="PANTHER" id="PTHR47765">
    <property type="entry name" value="3'-5' EXONUCLEASE DOMAIN-CONTAINING PROTEIN"/>
    <property type="match status" value="1"/>
</dbReference>
<keyword evidence="3" id="KW-0269">Exonuclease</keyword>
<feature type="region of interest" description="Disordered" evidence="1">
    <location>
        <begin position="198"/>
        <end position="217"/>
    </location>
</feature>
<comment type="caution">
    <text evidence="3">The sequence shown here is derived from an EMBL/GenBank/DDBJ whole genome shotgun (WGS) entry which is preliminary data.</text>
</comment>
<dbReference type="PANTHER" id="PTHR47765:SF2">
    <property type="entry name" value="EXONUCLEASE MUT-7 HOMOLOG"/>
    <property type="match status" value="1"/>
</dbReference>
<proteinExistence type="predicted"/>
<name>A0ABR6XFR6_9BURK</name>
<evidence type="ECO:0000256" key="1">
    <source>
        <dbReference type="SAM" id="MobiDB-lite"/>
    </source>
</evidence>
<gene>
    <name evidence="3" type="ORF">H8K26_09655</name>
</gene>
<dbReference type="SUPFAM" id="SSF53098">
    <property type="entry name" value="Ribonuclease H-like"/>
    <property type="match status" value="1"/>
</dbReference>
<dbReference type="InterPro" id="IPR012337">
    <property type="entry name" value="RNaseH-like_sf"/>
</dbReference>
<dbReference type="InterPro" id="IPR002562">
    <property type="entry name" value="3'-5'_exonuclease_dom"/>
</dbReference>
<sequence length="217" mass="23559">MMSEQETTLPLYPGIAEANIHIVADATSAAFAHLHLSQASVLGFDTETKPVFQKGQRHQGPHLIQLATETKAFLFPVVQAVNIDVVKAVLEAQHILKVGFGLSDDLRHLKSKLDITTTNVLDLAKALRENRHQDMGAKAAVAKFFGMQLSKSKKTSTSNWAQQPLTDKQIAYAANDAHVALLVYQRWLTLQPAIRKATAPASTPATTSTTPASALSR</sequence>
<organism evidence="3 4">
    <name type="scientific">Undibacterium aquatile</name>
    <dbReference type="NCBI Taxonomy" id="1537398"/>
    <lineage>
        <taxon>Bacteria</taxon>
        <taxon>Pseudomonadati</taxon>
        <taxon>Pseudomonadota</taxon>
        <taxon>Betaproteobacteria</taxon>
        <taxon>Burkholderiales</taxon>
        <taxon>Oxalobacteraceae</taxon>
        <taxon>Undibacterium</taxon>
    </lineage>
</organism>
<evidence type="ECO:0000313" key="4">
    <source>
        <dbReference type="Proteomes" id="UP000637632"/>
    </source>
</evidence>
<dbReference type="Pfam" id="PF01612">
    <property type="entry name" value="DNA_pol_A_exo1"/>
    <property type="match status" value="1"/>
</dbReference>
<dbReference type="Gene3D" id="3.30.420.10">
    <property type="entry name" value="Ribonuclease H-like superfamily/Ribonuclease H"/>
    <property type="match status" value="1"/>
</dbReference>
<keyword evidence="4" id="KW-1185">Reference proteome</keyword>
<reference evidence="3 4" key="1">
    <citation type="submission" date="2020-08" db="EMBL/GenBank/DDBJ databases">
        <title>Novel species isolated from subtropical streams in China.</title>
        <authorList>
            <person name="Lu H."/>
        </authorList>
    </citation>
    <scope>NUCLEOTIDE SEQUENCE [LARGE SCALE GENOMIC DNA]</scope>
    <source>
        <strain evidence="3 4">CCTCC AB 2015119</strain>
    </source>
</reference>
<keyword evidence="3" id="KW-0540">Nuclease</keyword>
<protein>
    <submittedName>
        <fullName evidence="3">3'-5' exonuclease domain-containing protein 2</fullName>
    </submittedName>
</protein>
<evidence type="ECO:0000259" key="2">
    <source>
        <dbReference type="SMART" id="SM00474"/>
    </source>
</evidence>
<dbReference type="EMBL" id="JACOFT010000003">
    <property type="protein sequence ID" value="MBC3811706.1"/>
    <property type="molecule type" value="Genomic_DNA"/>
</dbReference>
<dbReference type="InterPro" id="IPR036397">
    <property type="entry name" value="RNaseH_sf"/>
</dbReference>
<evidence type="ECO:0000313" key="3">
    <source>
        <dbReference type="EMBL" id="MBC3811706.1"/>
    </source>
</evidence>
<dbReference type="Proteomes" id="UP000637632">
    <property type="component" value="Unassembled WGS sequence"/>
</dbReference>
<dbReference type="RefSeq" id="WP_190479142.1">
    <property type="nucleotide sequence ID" value="NZ_JACOFT010000003.1"/>
</dbReference>
<dbReference type="CDD" id="cd06141">
    <property type="entry name" value="WRN_exo"/>
    <property type="match status" value="1"/>
</dbReference>
<feature type="domain" description="3'-5' exonuclease" evidence="2">
    <location>
        <begin position="20"/>
        <end position="191"/>
    </location>
</feature>